<dbReference type="GO" id="GO:1990961">
    <property type="term" value="P:xenobiotic detoxification by transmembrane export across the plasma membrane"/>
    <property type="evidence" value="ECO:0007669"/>
    <property type="project" value="InterPro"/>
</dbReference>
<dbReference type="InterPro" id="IPR004812">
    <property type="entry name" value="Efflux_drug-R_Bcr/CmlA"/>
</dbReference>
<feature type="transmembrane region" description="Helical" evidence="8">
    <location>
        <begin position="281"/>
        <end position="304"/>
    </location>
</feature>
<protein>
    <submittedName>
        <fullName evidence="10">Multidrug effflux MFS transporter</fullName>
    </submittedName>
</protein>
<dbReference type="NCBIfam" id="TIGR00710">
    <property type="entry name" value="efflux_Bcr_CflA"/>
    <property type="match status" value="1"/>
</dbReference>
<evidence type="ECO:0000259" key="9">
    <source>
        <dbReference type="PROSITE" id="PS50850"/>
    </source>
</evidence>
<dbReference type="PROSITE" id="PS00216">
    <property type="entry name" value="SUGAR_TRANSPORT_1"/>
    <property type="match status" value="1"/>
</dbReference>
<dbReference type="SUPFAM" id="SSF103473">
    <property type="entry name" value="MFS general substrate transporter"/>
    <property type="match status" value="1"/>
</dbReference>
<evidence type="ECO:0000313" key="10">
    <source>
        <dbReference type="EMBL" id="HIX44692.1"/>
    </source>
</evidence>
<dbReference type="Gene3D" id="1.20.1720.10">
    <property type="entry name" value="Multidrug resistance protein D"/>
    <property type="match status" value="1"/>
</dbReference>
<sequence length="392" mass="42107">MKTDTRNSTTFLLISLGMASAMGPFVTDFYLPALPQLTTVFSTTSSAIQMSLTLCLIGLAIGQLFIGPISDKYGRKMPLIVSMVIFSLATLCCLLTTDIYIFLACRFLQGLSGAGGIVISKSVASDLHTGKELVHFFAVLGCVQGIAPICAPFLGGLLLSISDWQGIFYTLFGIGIVLSLIFIPFHESLPDERRQKGSIYSGLKHYKAFFTHKEFMVYMVILTLTQGILFIYISSSTFIFQQTYGLSALLYGVCFGLNSLSIMAGSLFAGRIGDPARALNVGEWGAFIAVIASAACIAAQLPFLLIELSIWAMLFFMGIIFTMATTLALDLERNNAGSASALIGFFSFLAGGIAAPITGMGNMLYSTAGILAVFGLLLLGAGYYRRHKLPAK</sequence>
<evidence type="ECO:0000256" key="3">
    <source>
        <dbReference type="ARBA" id="ARBA00022448"/>
    </source>
</evidence>
<evidence type="ECO:0000256" key="4">
    <source>
        <dbReference type="ARBA" id="ARBA00022475"/>
    </source>
</evidence>
<feature type="transmembrane region" description="Helical" evidence="8">
    <location>
        <begin position="136"/>
        <end position="161"/>
    </location>
</feature>
<reference evidence="10" key="1">
    <citation type="journal article" date="2021" name="PeerJ">
        <title>Extensive microbial diversity within the chicken gut microbiome revealed by metagenomics and culture.</title>
        <authorList>
            <person name="Gilroy R."/>
            <person name="Ravi A."/>
            <person name="Getino M."/>
            <person name="Pursley I."/>
            <person name="Horton D.L."/>
            <person name="Alikhan N.F."/>
            <person name="Baker D."/>
            <person name="Gharbi K."/>
            <person name="Hall N."/>
            <person name="Watson M."/>
            <person name="Adriaenssens E.M."/>
            <person name="Foster-Nyarko E."/>
            <person name="Jarju S."/>
            <person name="Secka A."/>
            <person name="Antonio M."/>
            <person name="Oren A."/>
            <person name="Chaudhuri R.R."/>
            <person name="La Ragione R."/>
            <person name="Hildebrand F."/>
            <person name="Pallen M.J."/>
        </authorList>
    </citation>
    <scope>NUCLEOTIDE SEQUENCE</scope>
    <source>
        <strain evidence="10">ChiHjej12B11-16260</strain>
    </source>
</reference>
<keyword evidence="5 8" id="KW-0812">Transmembrane</keyword>
<feature type="transmembrane region" description="Helical" evidence="8">
    <location>
        <begin position="336"/>
        <end position="357"/>
    </location>
</feature>
<evidence type="ECO:0000256" key="1">
    <source>
        <dbReference type="ARBA" id="ARBA00004651"/>
    </source>
</evidence>
<keyword evidence="7 8" id="KW-0472">Membrane</keyword>
<dbReference type="InterPro" id="IPR011701">
    <property type="entry name" value="MFS"/>
</dbReference>
<dbReference type="GO" id="GO:0005886">
    <property type="term" value="C:plasma membrane"/>
    <property type="evidence" value="ECO:0007669"/>
    <property type="project" value="UniProtKB-SubCell"/>
</dbReference>
<feature type="transmembrane region" description="Helical" evidence="8">
    <location>
        <begin position="363"/>
        <end position="384"/>
    </location>
</feature>
<dbReference type="Proteomes" id="UP000824246">
    <property type="component" value="Unassembled WGS sequence"/>
</dbReference>
<dbReference type="InterPro" id="IPR005829">
    <property type="entry name" value="Sugar_transporter_CS"/>
</dbReference>
<comment type="caution">
    <text evidence="10">The sequence shown here is derived from an EMBL/GenBank/DDBJ whole genome shotgun (WGS) entry which is preliminary data.</text>
</comment>
<gene>
    <name evidence="10" type="ORF">H9982_00555</name>
</gene>
<feature type="transmembrane region" description="Helical" evidence="8">
    <location>
        <begin position="310"/>
        <end position="329"/>
    </location>
</feature>
<name>A0A9D2ANR8_9BACT</name>
<dbReference type="AlphaFoldDB" id="A0A9D2ANR8"/>
<feature type="transmembrane region" description="Helical" evidence="8">
    <location>
        <begin position="45"/>
        <end position="67"/>
    </location>
</feature>
<organism evidence="10 11">
    <name type="scientific">Candidatus Barnesiella excrementipullorum</name>
    <dbReference type="NCBI Taxonomy" id="2838479"/>
    <lineage>
        <taxon>Bacteria</taxon>
        <taxon>Pseudomonadati</taxon>
        <taxon>Bacteroidota</taxon>
        <taxon>Bacteroidia</taxon>
        <taxon>Bacteroidales</taxon>
        <taxon>Barnesiellaceae</taxon>
        <taxon>Barnesiella</taxon>
    </lineage>
</organism>
<comment type="similarity">
    <text evidence="2">Belongs to the major facilitator superfamily. Bcr/CmlA family.</text>
</comment>
<feature type="transmembrane region" description="Helical" evidence="8">
    <location>
        <begin position="79"/>
        <end position="101"/>
    </location>
</feature>
<feature type="domain" description="Major facilitator superfamily (MFS) profile" evidence="9">
    <location>
        <begin position="12"/>
        <end position="387"/>
    </location>
</feature>
<keyword evidence="3" id="KW-0813">Transport</keyword>
<reference evidence="10" key="2">
    <citation type="submission" date="2021-04" db="EMBL/GenBank/DDBJ databases">
        <authorList>
            <person name="Gilroy R."/>
        </authorList>
    </citation>
    <scope>NUCLEOTIDE SEQUENCE</scope>
    <source>
        <strain evidence="10">ChiHjej12B11-16260</strain>
    </source>
</reference>
<accession>A0A9D2ANR8</accession>
<feature type="transmembrane region" description="Helical" evidence="8">
    <location>
        <begin position="167"/>
        <end position="185"/>
    </location>
</feature>
<dbReference type="CDD" id="cd17320">
    <property type="entry name" value="MFS_MdfA_MDR_like"/>
    <property type="match status" value="1"/>
</dbReference>
<feature type="transmembrane region" description="Helical" evidence="8">
    <location>
        <begin position="215"/>
        <end position="240"/>
    </location>
</feature>
<keyword evidence="6 8" id="KW-1133">Transmembrane helix</keyword>
<evidence type="ECO:0000256" key="6">
    <source>
        <dbReference type="ARBA" id="ARBA00022989"/>
    </source>
</evidence>
<dbReference type="InterPro" id="IPR036259">
    <property type="entry name" value="MFS_trans_sf"/>
</dbReference>
<dbReference type="InterPro" id="IPR020846">
    <property type="entry name" value="MFS_dom"/>
</dbReference>
<dbReference type="EMBL" id="DXFB01000013">
    <property type="protein sequence ID" value="HIX44692.1"/>
    <property type="molecule type" value="Genomic_DNA"/>
</dbReference>
<proteinExistence type="inferred from homology"/>
<dbReference type="PROSITE" id="PS50850">
    <property type="entry name" value="MFS"/>
    <property type="match status" value="1"/>
</dbReference>
<keyword evidence="4" id="KW-1003">Cell membrane</keyword>
<dbReference type="PANTHER" id="PTHR23502">
    <property type="entry name" value="MAJOR FACILITATOR SUPERFAMILY"/>
    <property type="match status" value="1"/>
</dbReference>
<evidence type="ECO:0000256" key="8">
    <source>
        <dbReference type="SAM" id="Phobius"/>
    </source>
</evidence>
<evidence type="ECO:0000256" key="7">
    <source>
        <dbReference type="ARBA" id="ARBA00023136"/>
    </source>
</evidence>
<evidence type="ECO:0000256" key="5">
    <source>
        <dbReference type="ARBA" id="ARBA00022692"/>
    </source>
</evidence>
<dbReference type="PANTHER" id="PTHR23502:SF132">
    <property type="entry name" value="POLYAMINE TRANSPORTER 2-RELATED"/>
    <property type="match status" value="1"/>
</dbReference>
<feature type="transmembrane region" description="Helical" evidence="8">
    <location>
        <begin position="246"/>
        <end position="269"/>
    </location>
</feature>
<comment type="subcellular location">
    <subcellularLocation>
        <location evidence="1">Cell membrane</location>
        <topology evidence="1">Multi-pass membrane protein</topology>
    </subcellularLocation>
</comment>
<feature type="transmembrane region" description="Helical" evidence="8">
    <location>
        <begin position="107"/>
        <end position="124"/>
    </location>
</feature>
<evidence type="ECO:0000313" key="11">
    <source>
        <dbReference type="Proteomes" id="UP000824246"/>
    </source>
</evidence>
<dbReference type="Pfam" id="PF07690">
    <property type="entry name" value="MFS_1"/>
    <property type="match status" value="1"/>
</dbReference>
<dbReference type="GO" id="GO:0042910">
    <property type="term" value="F:xenobiotic transmembrane transporter activity"/>
    <property type="evidence" value="ECO:0007669"/>
    <property type="project" value="InterPro"/>
</dbReference>
<evidence type="ECO:0000256" key="2">
    <source>
        <dbReference type="ARBA" id="ARBA00006236"/>
    </source>
</evidence>